<accession>A0A3R7L7E7</accession>
<dbReference type="PROSITE" id="PS00640">
    <property type="entry name" value="THIOL_PROTEASE_ASN"/>
    <property type="match status" value="1"/>
</dbReference>
<dbReference type="SUPFAM" id="SSF54001">
    <property type="entry name" value="Cysteine proteinases"/>
    <property type="match status" value="1"/>
</dbReference>
<dbReference type="Proteomes" id="UP000283634">
    <property type="component" value="Unassembled WGS sequence"/>
</dbReference>
<proteinExistence type="inferred from homology"/>
<dbReference type="EMBL" id="MKGL01000054">
    <property type="protein sequence ID" value="RNF09092.1"/>
    <property type="molecule type" value="Genomic_DNA"/>
</dbReference>
<evidence type="ECO:0000256" key="6">
    <source>
        <dbReference type="ARBA" id="ARBA00023145"/>
    </source>
</evidence>
<dbReference type="Pfam" id="PF08246">
    <property type="entry name" value="Inhibitor_I29"/>
    <property type="match status" value="1"/>
</dbReference>
<dbReference type="AlphaFoldDB" id="A0A3R7L7E7"/>
<evidence type="ECO:0000256" key="2">
    <source>
        <dbReference type="ARBA" id="ARBA00022670"/>
    </source>
</evidence>
<keyword evidence="6" id="KW-0865">Zymogen</keyword>
<dbReference type="InterPro" id="IPR013201">
    <property type="entry name" value="Prot_inhib_I29"/>
</dbReference>
<dbReference type="Gene3D" id="3.90.70.10">
    <property type="entry name" value="Cysteine proteinases"/>
    <property type="match status" value="1"/>
</dbReference>
<keyword evidence="3" id="KW-0732">Signal</keyword>
<evidence type="ECO:0000256" key="4">
    <source>
        <dbReference type="ARBA" id="ARBA00022801"/>
    </source>
</evidence>
<dbReference type="GO" id="GO:0006508">
    <property type="term" value="P:proteolysis"/>
    <property type="evidence" value="ECO:0007669"/>
    <property type="project" value="UniProtKB-KW"/>
</dbReference>
<dbReference type="InterPro" id="IPR025661">
    <property type="entry name" value="Pept_asp_AS"/>
</dbReference>
<evidence type="ECO:0000259" key="10">
    <source>
        <dbReference type="SMART" id="SM00645"/>
    </source>
</evidence>
<dbReference type="GeneID" id="40326457"/>
<dbReference type="InterPro" id="IPR039417">
    <property type="entry name" value="Peptidase_C1A_papain-like"/>
</dbReference>
<evidence type="ECO:0000259" key="11">
    <source>
        <dbReference type="SMART" id="SM00848"/>
    </source>
</evidence>
<dbReference type="RefSeq" id="XP_029240767.1">
    <property type="nucleotide sequence ID" value="XM_029379524.1"/>
</dbReference>
<keyword evidence="9" id="KW-1133">Transmembrane helix</keyword>
<dbReference type="InterPro" id="IPR013128">
    <property type="entry name" value="Peptidase_C1A"/>
</dbReference>
<evidence type="ECO:0000313" key="13">
    <source>
        <dbReference type="Proteomes" id="UP000283634"/>
    </source>
</evidence>
<evidence type="ECO:0000256" key="3">
    <source>
        <dbReference type="ARBA" id="ARBA00022729"/>
    </source>
</evidence>
<keyword evidence="5" id="KW-0788">Thiol protease</keyword>
<dbReference type="VEuPathDB" id="TriTrypDB:TRSC58_06535"/>
<dbReference type="InterPro" id="IPR000668">
    <property type="entry name" value="Peptidase_C1A_C"/>
</dbReference>
<protein>
    <submittedName>
        <fullName evidence="12">Cathepsin L-like protein</fullName>
        <ecNumber evidence="12">3.4.22.-</ecNumber>
    </submittedName>
</protein>
<dbReference type="SMART" id="SM00645">
    <property type="entry name" value="Pept_C1"/>
    <property type="match status" value="1"/>
</dbReference>
<dbReference type="SMART" id="SM00848">
    <property type="entry name" value="Inhibitor_I29"/>
    <property type="match status" value="1"/>
</dbReference>
<keyword evidence="9" id="KW-0472">Membrane</keyword>
<dbReference type="InterPro" id="IPR021981">
    <property type="entry name" value="DUF3586"/>
</dbReference>
<dbReference type="InterPro" id="IPR038765">
    <property type="entry name" value="Papain-like_cys_pep_sf"/>
</dbReference>
<dbReference type="PANTHER" id="PTHR12411">
    <property type="entry name" value="CYSTEINE PROTEASE FAMILY C1-RELATED"/>
    <property type="match status" value="1"/>
</dbReference>
<feature type="domain" description="Peptidase C1A papain C-terminal" evidence="10">
    <location>
        <begin position="216"/>
        <end position="428"/>
    </location>
</feature>
<dbReference type="InterPro" id="IPR025660">
    <property type="entry name" value="Pept_his_AS"/>
</dbReference>
<evidence type="ECO:0000313" key="12">
    <source>
        <dbReference type="EMBL" id="RNF09092.1"/>
    </source>
</evidence>
<dbReference type="OrthoDB" id="251836at2759"/>
<keyword evidence="4 12" id="KW-0378">Hydrolase</keyword>
<dbReference type="OMA" id="RSATPFW"/>
<keyword evidence="9" id="KW-0812">Transmembrane</keyword>
<dbReference type="InterPro" id="IPR000169">
    <property type="entry name" value="Pept_cys_AS"/>
</dbReference>
<feature type="domain" description="Cathepsin propeptide inhibitor" evidence="11">
    <location>
        <begin position="131"/>
        <end position="187"/>
    </location>
</feature>
<dbReference type="PROSITE" id="PS00139">
    <property type="entry name" value="THIOL_PROTEASE_CYS"/>
    <property type="match status" value="1"/>
</dbReference>
<sequence length="529" mass="55659">MTGNVCAIAGPATRVSFYFACFKRLHVSRCGPAATATRPCGAEWRGGVPPLAARGALRACFCSSNPDTRAPPRTVKVNPRKASKKINPLTQAAMTGPARTLSLVAVLVVVLCLLPAAMASLQVEETLASHFAAFKQRHGKVYRSAAEEAFRLGVFKENLLLARLHAAANPHASFGVTPFSDLTREEFRSRYHNAAAHFAAAQKRARVPVEVEVGGAPAAVDWRARGAVTAVKDQGECGSCWAFSTIGNIEGQWHLAGNPLTSLSEQMLVSCDNADNGCDGGLMDNAFDWIVGKNNGTVYTEASYSYVSGGGNSQKCDMSGHVVGAVISGHVDLPKDEDKMAAWLAANGPLAIAVDATSFMSYTGGVLTNCISDQLDHGVVLVGYNDSSNPPYWIIKNSWGADWGEGGYIRIQKGTNQCLVNNYACSAVVGGPAPTPDPSTTTTTSAPGPSLLVQQLCWGPECATGCVNMSFPTGRCVQTSSGVSAILTCDATSVVEKLFPLSSDCTGLALPVRVPLNKCLSFFVGSVQS</sequence>
<dbReference type="PRINTS" id="PR00705">
    <property type="entry name" value="PAPAIN"/>
</dbReference>
<evidence type="ECO:0000256" key="5">
    <source>
        <dbReference type="ARBA" id="ARBA00022807"/>
    </source>
</evidence>
<evidence type="ECO:0000256" key="8">
    <source>
        <dbReference type="ARBA" id="ARBA00023180"/>
    </source>
</evidence>
<keyword evidence="13" id="KW-1185">Reference proteome</keyword>
<dbReference type="FunFam" id="3.90.70.10:FF:000138">
    <property type="entry name" value="Cruzipain"/>
    <property type="match status" value="1"/>
</dbReference>
<name>A0A3R7L7E7_TRYRA</name>
<evidence type="ECO:0000256" key="7">
    <source>
        <dbReference type="ARBA" id="ARBA00023157"/>
    </source>
</evidence>
<dbReference type="GO" id="GO:0004197">
    <property type="term" value="F:cysteine-type endopeptidase activity"/>
    <property type="evidence" value="ECO:0007669"/>
    <property type="project" value="InterPro"/>
</dbReference>
<evidence type="ECO:0000256" key="9">
    <source>
        <dbReference type="SAM" id="Phobius"/>
    </source>
</evidence>
<dbReference type="EC" id="3.4.22.-" evidence="12"/>
<dbReference type="Pfam" id="PF00112">
    <property type="entry name" value="Peptidase_C1"/>
    <property type="match status" value="1"/>
</dbReference>
<comment type="caution">
    <text evidence="12">The sequence shown here is derived from an EMBL/GenBank/DDBJ whole genome shotgun (WGS) entry which is preliminary data.</text>
</comment>
<dbReference type="CDD" id="cd02248">
    <property type="entry name" value="Peptidase_C1A"/>
    <property type="match status" value="1"/>
</dbReference>
<keyword evidence="8" id="KW-0325">Glycoprotein</keyword>
<evidence type="ECO:0000256" key="1">
    <source>
        <dbReference type="ARBA" id="ARBA00008455"/>
    </source>
</evidence>
<organism evidence="12 13">
    <name type="scientific">Trypanosoma rangeli</name>
    <dbReference type="NCBI Taxonomy" id="5698"/>
    <lineage>
        <taxon>Eukaryota</taxon>
        <taxon>Discoba</taxon>
        <taxon>Euglenozoa</taxon>
        <taxon>Kinetoplastea</taxon>
        <taxon>Metakinetoplastina</taxon>
        <taxon>Trypanosomatida</taxon>
        <taxon>Trypanosomatidae</taxon>
        <taxon>Trypanosoma</taxon>
        <taxon>Herpetosoma</taxon>
    </lineage>
</organism>
<dbReference type="Gene3D" id="1.10.287.2250">
    <property type="match status" value="1"/>
</dbReference>
<keyword evidence="2" id="KW-0645">Protease</keyword>
<comment type="similarity">
    <text evidence="1">Belongs to the peptidase C1 family.</text>
</comment>
<dbReference type="Pfam" id="PF12131">
    <property type="entry name" value="DUF3586"/>
    <property type="match status" value="1"/>
</dbReference>
<gene>
    <name evidence="12" type="ORF">TraAM80_02524</name>
</gene>
<keyword evidence="7" id="KW-1015">Disulfide bond</keyword>
<feature type="non-terminal residue" evidence="12">
    <location>
        <position position="529"/>
    </location>
</feature>
<dbReference type="PROSITE" id="PS00639">
    <property type="entry name" value="THIOL_PROTEASE_HIS"/>
    <property type="match status" value="1"/>
</dbReference>
<reference evidence="12 13" key="1">
    <citation type="journal article" date="2018" name="BMC Genomics">
        <title>Genomic comparison of Trypanosoma conorhini and Trypanosoma rangeli to Trypanosoma cruzi strains of high and low virulence.</title>
        <authorList>
            <person name="Bradwell K.R."/>
            <person name="Koparde V.N."/>
            <person name="Matveyev A.V."/>
            <person name="Serrano M.G."/>
            <person name="Alves J.M."/>
            <person name="Parikh H."/>
            <person name="Huang B."/>
            <person name="Lee V."/>
            <person name="Espinosa-Alvarez O."/>
            <person name="Ortiz P.A."/>
            <person name="Costa-Martins A.G."/>
            <person name="Teixeira M.M."/>
            <person name="Buck G.A."/>
        </authorList>
    </citation>
    <scope>NUCLEOTIDE SEQUENCE [LARGE SCALE GENOMIC DNA]</scope>
    <source>
        <strain evidence="12 13">AM80</strain>
    </source>
</reference>
<feature type="transmembrane region" description="Helical" evidence="9">
    <location>
        <begin position="101"/>
        <end position="121"/>
    </location>
</feature>